<protein>
    <submittedName>
        <fullName evidence="4">Helicase</fullName>
    </submittedName>
</protein>
<dbReference type="InterPro" id="IPR014001">
    <property type="entry name" value="Helicase_ATP-bd"/>
</dbReference>
<keyword evidence="4" id="KW-0547">Nucleotide-binding</keyword>
<dbReference type="CDD" id="cd18012">
    <property type="entry name" value="DEXQc_arch_SWI2_SNF2"/>
    <property type="match status" value="1"/>
</dbReference>
<feature type="domain" description="Helicase C-terminal" evidence="3">
    <location>
        <begin position="857"/>
        <end position="1014"/>
    </location>
</feature>
<evidence type="ECO:0000259" key="2">
    <source>
        <dbReference type="PROSITE" id="PS51192"/>
    </source>
</evidence>
<evidence type="ECO:0000259" key="3">
    <source>
        <dbReference type="PROSITE" id="PS51194"/>
    </source>
</evidence>
<dbReference type="InterPro" id="IPR001650">
    <property type="entry name" value="Helicase_C-like"/>
</dbReference>
<dbReference type="PROSITE" id="PS51192">
    <property type="entry name" value="HELICASE_ATP_BIND_1"/>
    <property type="match status" value="1"/>
</dbReference>
<dbReference type="InterPro" id="IPR049730">
    <property type="entry name" value="SNF2/RAD54-like_C"/>
</dbReference>
<evidence type="ECO:0000256" key="1">
    <source>
        <dbReference type="ARBA" id="ARBA00022801"/>
    </source>
</evidence>
<dbReference type="Pfam" id="PF12419">
    <property type="entry name" value="DUF3670"/>
    <property type="match status" value="1"/>
</dbReference>
<dbReference type="Proteomes" id="UP000635565">
    <property type="component" value="Unassembled WGS sequence"/>
</dbReference>
<dbReference type="InterPro" id="IPR022138">
    <property type="entry name" value="DUF3670"/>
</dbReference>
<accession>A0ABQ3VSU1</accession>
<dbReference type="InterPro" id="IPR027417">
    <property type="entry name" value="P-loop_NTPase"/>
</dbReference>
<keyword evidence="1" id="KW-0378">Hydrolase</keyword>
<dbReference type="PANTHER" id="PTHR10799">
    <property type="entry name" value="SNF2/RAD54 HELICASE FAMILY"/>
    <property type="match status" value="1"/>
</dbReference>
<evidence type="ECO:0000313" key="4">
    <source>
        <dbReference type="EMBL" id="GHO89354.1"/>
    </source>
</evidence>
<comment type="caution">
    <text evidence="4">The sequence shown here is derived from an EMBL/GenBank/DDBJ whole genome shotgun (WGS) entry which is preliminary data.</text>
</comment>
<sequence length="1031" mass="117646">MFVWHAIWENSSGQLHIWAESSELIKKQSARAKKRAREFYPWLHPFMLPTAELAMTLRPLLPRTLINQGQGSSLILRLPSSAEVPLPSPEVFAEVASTEEPTLKSWRIETLAFQPRHALDLLLAWPLALPVGHLAGSDLRFWHRMVLFAHVLLVRQSFVPVFQYTPPSDHGDAYWQLELSEGEREQVKLFAEHMPPVCWSFFAPEEQITMTLLQDCILDFLQRGIDAFIRGSLSKQAIFTRSAAPTLPERWLTALTSSHHIIMENADILQVFAKKLQRWLMPDEATTSQRSFRTCFKVEPPAEGRDESWTIQFFLQARNDPSLLVPAEQIWQERSTTLRWLTHTIEQPQELLLQDLGRAARLFPMLEQGLKVAHPLQVYVTAEQAYQFLRQAVPLLEASGFGVLVPSWWQKPARLGARLRIKPKENTNVSTGLLGMNSLVEYDWTLAIGDVDLTLAEFQQLAALKLPLVNVRGQWVELRPEEIEKALAFFKRQARQVDITLGEALKVGLTEDVGESGLPLVELSAQGWIQELIERLEQRATIPQISPPVTFLGKLRQYQERGVSWLTFLRQCGFGACLADDMGMGKTIQLIAYILHQREIAADASRPSLIICPMSVVGNWYHELQRFAPSLSVMIHHGSERLSGEDFIEQVDAYAIVITTYTLVLRDREHLAAVQWEAVVLDEAQNIKNESAKQTQAIKTLQAAHKIALTGTPVENRLQELWSIMDFLNTGYLGSGTEFRKRFALPIELYHDTDRTNVLQRLIQPFVLRRLKTDKAIIQDLPEKMEMKVFCNLTREQASLYEAIVQDMMEKIALASGIERRGLILAALTRLKQVCNHPAQFMADHSPLSKRSGKLERLREMLEEVLAEGDKALIFTQYAEMGGLLRQYLQDTLGVETLFLHGGTPKKHRDLFIQRFQEEQRNVPLFVLSIKAGGVGLNLTAANHVFHYDRWWNPAVENQATDRAFRIGQKKHVQVHKFVCSGTLEERIDQLIEQKRELAERIVGSGETWLTELSTDQLKELFALDHFAIME</sequence>
<dbReference type="RefSeq" id="WP_201366880.1">
    <property type="nucleotide sequence ID" value="NZ_BNJJ01000035.1"/>
</dbReference>
<dbReference type="Gene3D" id="3.40.50.300">
    <property type="entry name" value="P-loop containing nucleotide triphosphate hydrolases"/>
    <property type="match status" value="1"/>
</dbReference>
<organism evidence="4 5">
    <name type="scientific">Dictyobacter formicarum</name>
    <dbReference type="NCBI Taxonomy" id="2778368"/>
    <lineage>
        <taxon>Bacteria</taxon>
        <taxon>Bacillati</taxon>
        <taxon>Chloroflexota</taxon>
        <taxon>Ktedonobacteria</taxon>
        <taxon>Ktedonobacterales</taxon>
        <taxon>Dictyobacteraceae</taxon>
        <taxon>Dictyobacter</taxon>
    </lineage>
</organism>
<keyword evidence="5" id="KW-1185">Reference proteome</keyword>
<evidence type="ECO:0000313" key="5">
    <source>
        <dbReference type="Proteomes" id="UP000635565"/>
    </source>
</evidence>
<dbReference type="PROSITE" id="PS51194">
    <property type="entry name" value="HELICASE_CTER"/>
    <property type="match status" value="1"/>
</dbReference>
<keyword evidence="4" id="KW-0067">ATP-binding</keyword>
<feature type="domain" description="Helicase ATP-binding" evidence="2">
    <location>
        <begin position="567"/>
        <end position="731"/>
    </location>
</feature>
<dbReference type="SUPFAM" id="SSF52540">
    <property type="entry name" value="P-loop containing nucleoside triphosphate hydrolases"/>
    <property type="match status" value="2"/>
</dbReference>
<dbReference type="InterPro" id="IPR000330">
    <property type="entry name" value="SNF2_N"/>
</dbReference>
<dbReference type="InterPro" id="IPR038718">
    <property type="entry name" value="SNF2-like_sf"/>
</dbReference>
<dbReference type="EMBL" id="BNJJ01000035">
    <property type="protein sequence ID" value="GHO89354.1"/>
    <property type="molecule type" value="Genomic_DNA"/>
</dbReference>
<gene>
    <name evidence="4" type="ORF">KSZ_73600</name>
</gene>
<proteinExistence type="predicted"/>
<dbReference type="Gene3D" id="3.40.50.10810">
    <property type="entry name" value="Tandem AAA-ATPase domain"/>
    <property type="match status" value="1"/>
</dbReference>
<dbReference type="GO" id="GO:0004386">
    <property type="term" value="F:helicase activity"/>
    <property type="evidence" value="ECO:0007669"/>
    <property type="project" value="UniProtKB-KW"/>
</dbReference>
<reference evidence="4 5" key="1">
    <citation type="journal article" date="2021" name="Int. J. Syst. Evol. Microbiol.">
        <title>Reticulibacter mediterranei gen. nov., sp. nov., within the new family Reticulibacteraceae fam. nov., and Ktedonospora formicarum gen. nov., sp. nov., Ktedonobacter robiniae sp. nov., Dictyobacter formicarum sp. nov. and Dictyobacter arantiisoli sp. nov., belonging to the class Ktedonobacteria.</title>
        <authorList>
            <person name="Yabe S."/>
            <person name="Zheng Y."/>
            <person name="Wang C.M."/>
            <person name="Sakai Y."/>
            <person name="Abe K."/>
            <person name="Yokota A."/>
            <person name="Donadio S."/>
            <person name="Cavaletti L."/>
            <person name="Monciardini P."/>
        </authorList>
    </citation>
    <scope>NUCLEOTIDE SEQUENCE [LARGE SCALE GENOMIC DNA]</scope>
    <source>
        <strain evidence="4 5">SOSP1-9</strain>
    </source>
</reference>
<dbReference type="SMART" id="SM00487">
    <property type="entry name" value="DEXDc"/>
    <property type="match status" value="1"/>
</dbReference>
<name>A0ABQ3VSU1_9CHLR</name>
<dbReference type="Pfam" id="PF00176">
    <property type="entry name" value="SNF2-rel_dom"/>
    <property type="match status" value="1"/>
</dbReference>
<keyword evidence="4" id="KW-0347">Helicase</keyword>
<dbReference type="CDD" id="cd18793">
    <property type="entry name" value="SF2_C_SNF"/>
    <property type="match status" value="1"/>
</dbReference>
<dbReference type="Pfam" id="PF00271">
    <property type="entry name" value="Helicase_C"/>
    <property type="match status" value="1"/>
</dbReference>
<dbReference type="SMART" id="SM00490">
    <property type="entry name" value="HELICc"/>
    <property type="match status" value="1"/>
</dbReference>